<dbReference type="InterPro" id="IPR008538">
    <property type="entry name" value="Uma2"/>
</dbReference>
<dbReference type="KEGG" id="snep:Enr13x_65520"/>
<dbReference type="InterPro" id="IPR011335">
    <property type="entry name" value="Restrct_endonuc-II-like"/>
</dbReference>
<dbReference type="Gene3D" id="3.90.1570.10">
    <property type="entry name" value="tt1808, chain A"/>
    <property type="match status" value="1"/>
</dbReference>
<gene>
    <name evidence="2" type="ORF">Enr13x_65520</name>
</gene>
<feature type="domain" description="Putative restriction endonuclease" evidence="1">
    <location>
        <begin position="30"/>
        <end position="184"/>
    </location>
</feature>
<evidence type="ECO:0000313" key="3">
    <source>
        <dbReference type="Proteomes" id="UP000319004"/>
    </source>
</evidence>
<dbReference type="Proteomes" id="UP000319004">
    <property type="component" value="Chromosome"/>
</dbReference>
<organism evidence="2 3">
    <name type="scientific">Stieleria neptunia</name>
    <dbReference type="NCBI Taxonomy" id="2527979"/>
    <lineage>
        <taxon>Bacteria</taxon>
        <taxon>Pseudomonadati</taxon>
        <taxon>Planctomycetota</taxon>
        <taxon>Planctomycetia</taxon>
        <taxon>Pirellulales</taxon>
        <taxon>Pirellulaceae</taxon>
        <taxon>Stieleria</taxon>
    </lineage>
</organism>
<dbReference type="InterPro" id="IPR012296">
    <property type="entry name" value="Nuclease_put_TT1808"/>
</dbReference>
<evidence type="ECO:0000259" key="1">
    <source>
        <dbReference type="Pfam" id="PF05685"/>
    </source>
</evidence>
<dbReference type="CDD" id="cd06260">
    <property type="entry name" value="DUF820-like"/>
    <property type="match status" value="1"/>
</dbReference>
<dbReference type="SUPFAM" id="SSF52980">
    <property type="entry name" value="Restriction endonuclease-like"/>
    <property type="match status" value="1"/>
</dbReference>
<dbReference type="EMBL" id="CP037423">
    <property type="protein sequence ID" value="QDV46643.1"/>
    <property type="molecule type" value="Genomic_DNA"/>
</dbReference>
<dbReference type="AlphaFoldDB" id="A0A518I0K5"/>
<evidence type="ECO:0000313" key="2">
    <source>
        <dbReference type="EMBL" id="QDV46643.1"/>
    </source>
</evidence>
<protein>
    <recommendedName>
        <fullName evidence="1">Putative restriction endonuclease domain-containing protein</fullName>
    </recommendedName>
</protein>
<name>A0A518I0K5_9BACT</name>
<dbReference type="Pfam" id="PF05685">
    <property type="entry name" value="Uma2"/>
    <property type="match status" value="1"/>
</dbReference>
<reference evidence="2 3" key="1">
    <citation type="submission" date="2019-03" db="EMBL/GenBank/DDBJ databases">
        <title>Deep-cultivation of Planctomycetes and their phenomic and genomic characterization uncovers novel biology.</title>
        <authorList>
            <person name="Wiegand S."/>
            <person name="Jogler M."/>
            <person name="Boedeker C."/>
            <person name="Pinto D."/>
            <person name="Vollmers J."/>
            <person name="Rivas-Marin E."/>
            <person name="Kohn T."/>
            <person name="Peeters S.H."/>
            <person name="Heuer A."/>
            <person name="Rast P."/>
            <person name="Oberbeckmann S."/>
            <person name="Bunk B."/>
            <person name="Jeske O."/>
            <person name="Meyerdierks A."/>
            <person name="Storesund J.E."/>
            <person name="Kallscheuer N."/>
            <person name="Luecker S."/>
            <person name="Lage O.M."/>
            <person name="Pohl T."/>
            <person name="Merkel B.J."/>
            <person name="Hornburger P."/>
            <person name="Mueller R.-W."/>
            <person name="Bruemmer F."/>
            <person name="Labrenz M."/>
            <person name="Spormann A.M."/>
            <person name="Op den Camp H."/>
            <person name="Overmann J."/>
            <person name="Amann R."/>
            <person name="Jetten M.S.M."/>
            <person name="Mascher T."/>
            <person name="Medema M.H."/>
            <person name="Devos D.P."/>
            <person name="Kaster A.-K."/>
            <person name="Ovreas L."/>
            <person name="Rohde M."/>
            <person name="Galperin M.Y."/>
            <person name="Jogler C."/>
        </authorList>
    </citation>
    <scope>NUCLEOTIDE SEQUENCE [LARGE SCALE GENOMIC DNA]</scope>
    <source>
        <strain evidence="2 3">Enr13</strain>
    </source>
</reference>
<dbReference type="OrthoDB" id="291316at2"/>
<proteinExistence type="predicted"/>
<dbReference type="PANTHER" id="PTHR36558">
    <property type="entry name" value="GLR1098 PROTEIN"/>
    <property type="match status" value="1"/>
</dbReference>
<accession>A0A518I0K5</accession>
<keyword evidence="3" id="KW-1185">Reference proteome</keyword>
<sequence length="196" mass="21964">MEPLPNPPRIPRTQDFEMSAAAKYLPHYTVEDYQHWEGDWELWNGIPISMSPSPFGKHQMVLVNLVSELRLALRSVNCDATALCEIDWVIAEDTVVRPDAVVVCGPPPSGHVKTKPAIVAEIVSPSTADRDRIHKKTLYHESGVGVYLILDPETESVDAYRYAATGFQTLNASPEWTLPLCDDCEIQLDPTSFFKR</sequence>
<dbReference type="PANTHER" id="PTHR36558:SF1">
    <property type="entry name" value="RESTRICTION ENDONUCLEASE DOMAIN-CONTAINING PROTEIN-RELATED"/>
    <property type="match status" value="1"/>
</dbReference>